<proteinExistence type="predicted"/>
<comment type="caution">
    <text evidence="1">The sequence shown here is derived from an EMBL/GenBank/DDBJ whole genome shotgun (WGS) entry which is preliminary data.</text>
</comment>
<organism evidence="1 2">
    <name type="scientific">Paramecium octaurelia</name>
    <dbReference type="NCBI Taxonomy" id="43137"/>
    <lineage>
        <taxon>Eukaryota</taxon>
        <taxon>Sar</taxon>
        <taxon>Alveolata</taxon>
        <taxon>Ciliophora</taxon>
        <taxon>Intramacronucleata</taxon>
        <taxon>Oligohymenophorea</taxon>
        <taxon>Peniculida</taxon>
        <taxon>Parameciidae</taxon>
        <taxon>Paramecium</taxon>
    </lineage>
</organism>
<dbReference type="EMBL" id="CAJJDP010000049">
    <property type="protein sequence ID" value="CAD8167106.1"/>
    <property type="molecule type" value="Genomic_DNA"/>
</dbReference>
<reference evidence="1" key="1">
    <citation type="submission" date="2021-01" db="EMBL/GenBank/DDBJ databases">
        <authorList>
            <consortium name="Genoscope - CEA"/>
            <person name="William W."/>
        </authorList>
    </citation>
    <scope>NUCLEOTIDE SEQUENCE</scope>
</reference>
<dbReference type="OMA" id="YRRYDII"/>
<dbReference type="AlphaFoldDB" id="A0A8S1UX78"/>
<protein>
    <recommendedName>
        <fullName evidence="3">Kinase domain protein</fullName>
    </recommendedName>
</protein>
<accession>A0A8S1UX78</accession>
<dbReference type="Proteomes" id="UP000683925">
    <property type="component" value="Unassembled WGS sequence"/>
</dbReference>
<keyword evidence="2" id="KW-1185">Reference proteome</keyword>
<evidence type="ECO:0000313" key="1">
    <source>
        <dbReference type="EMBL" id="CAD8167106.1"/>
    </source>
</evidence>
<evidence type="ECO:0000313" key="2">
    <source>
        <dbReference type="Proteomes" id="UP000683925"/>
    </source>
</evidence>
<sequence>MSNDCYREIIEKKALAQTQLKQLYSLKTNLKQIKKQSYGFIPDQMIIEENKYSYIIKFKELSDCVELGQGRNFDAVFFGQETKKFQILKHFIIMRFINLAITLSKYGIHLPMLNCHHFILGTDSKQSQNIGYRHVYLANFITEELKHDNEQIKMNKNVPKEIQDSLGSNSAKEIQFNEKMTVFSLGCIICYLHTQNHLIDVDLDNIYNNLLRELLEKCKDTSQGRPTLIELKHKYLLIFITEQILDLGTLEIEAYKIEGFINVFITPDEQITGRLCVMEFFTKLKFVSSFFHKMVTKNQNSQQFSSQKFEGCQRNEFKEFQHYSNIIIYLLVQEELAKLKIDSNKELSQWDQDNTKDEINEFKINYLESYKTILEDIQKIINMKSDPILIQQISKYQGLSNNKIREIFEKLKKTQPQLSSSLFICFESLNKVFIYKHLLECFQPIQNLLIQENAYRRYDIILDNLFNNQENIVNETSIKNIKLKY</sequence>
<name>A0A8S1UX78_PAROT</name>
<dbReference type="OrthoDB" id="310943at2759"/>
<gene>
    <name evidence="1" type="ORF">POCTA_138.1.T0490200</name>
</gene>
<evidence type="ECO:0008006" key="3">
    <source>
        <dbReference type="Google" id="ProtNLM"/>
    </source>
</evidence>